<dbReference type="GeneID" id="38782998"/>
<gene>
    <name evidence="2" type="ORF">SCP_0806050</name>
</gene>
<dbReference type="STRING" id="139825.A0A401GV20"/>
<organism evidence="2 3">
    <name type="scientific">Sparassis crispa</name>
    <dbReference type="NCBI Taxonomy" id="139825"/>
    <lineage>
        <taxon>Eukaryota</taxon>
        <taxon>Fungi</taxon>
        <taxon>Dikarya</taxon>
        <taxon>Basidiomycota</taxon>
        <taxon>Agaricomycotina</taxon>
        <taxon>Agaricomycetes</taxon>
        <taxon>Polyporales</taxon>
        <taxon>Sparassidaceae</taxon>
        <taxon>Sparassis</taxon>
    </lineage>
</organism>
<dbReference type="Proteomes" id="UP000287166">
    <property type="component" value="Unassembled WGS sequence"/>
</dbReference>
<evidence type="ECO:0000313" key="2">
    <source>
        <dbReference type="EMBL" id="GBE86081.1"/>
    </source>
</evidence>
<feature type="coiled-coil region" evidence="1">
    <location>
        <begin position="92"/>
        <end position="119"/>
    </location>
</feature>
<name>A0A401GV20_9APHY</name>
<proteinExistence type="predicted"/>
<evidence type="ECO:0000256" key="1">
    <source>
        <dbReference type="SAM" id="Coils"/>
    </source>
</evidence>
<dbReference type="OrthoDB" id="3047760at2759"/>
<dbReference type="AlphaFoldDB" id="A0A401GV20"/>
<evidence type="ECO:0000313" key="3">
    <source>
        <dbReference type="Proteomes" id="UP000287166"/>
    </source>
</evidence>
<dbReference type="InParanoid" id="A0A401GV20"/>
<protein>
    <submittedName>
        <fullName evidence="2">Uncharacterized protein</fullName>
    </submittedName>
</protein>
<comment type="caution">
    <text evidence="2">The sequence shown here is derived from an EMBL/GenBank/DDBJ whole genome shotgun (WGS) entry which is preliminary data.</text>
</comment>
<keyword evidence="3" id="KW-1185">Reference proteome</keyword>
<keyword evidence="1" id="KW-0175">Coiled coil</keyword>
<accession>A0A401GV20</accession>
<dbReference type="EMBL" id="BFAD01000008">
    <property type="protein sequence ID" value="GBE86081.1"/>
    <property type="molecule type" value="Genomic_DNA"/>
</dbReference>
<reference evidence="2 3" key="1">
    <citation type="journal article" date="2018" name="Sci. Rep.">
        <title>Genome sequence of the cauliflower mushroom Sparassis crispa (Hanabiratake) and its association with beneficial usage.</title>
        <authorList>
            <person name="Kiyama R."/>
            <person name="Furutani Y."/>
            <person name="Kawaguchi K."/>
            <person name="Nakanishi T."/>
        </authorList>
    </citation>
    <scope>NUCLEOTIDE SEQUENCE [LARGE SCALE GENOMIC DNA]</scope>
</reference>
<sequence length="266" mass="29832">MEVIHAPFEIASIATFHPDIPLPLVTKLSLDLEVPQDSEITSATVKQAEDIIRVLEGTKDYEETITEDVIQTAKDQVYTLRDITSQFKFRDLTGVDARLDSLEEKVAVARTESQDQMKTLMDQMKSLGDKIEILVQSNVRLEASLEALPRIEARQENMTIVKKNAHMMRANTGLYRYASPLKVIAGDGLALAQQLLPQGRNTVPEVAVGNVGTVLWDVIDISDLDHNKILRLIRYYNQDFEIQAADVLPARIQKILNYLIGQGNGY</sequence>
<dbReference type="RefSeq" id="XP_027616994.1">
    <property type="nucleotide sequence ID" value="XM_027761193.1"/>
</dbReference>